<dbReference type="PANTHER" id="PTHR24126:SF14">
    <property type="entry name" value="ANK_REP_REGION DOMAIN-CONTAINING PROTEIN"/>
    <property type="match status" value="1"/>
</dbReference>
<evidence type="ECO:0000313" key="6">
    <source>
        <dbReference type="Proteomes" id="UP001152592"/>
    </source>
</evidence>
<dbReference type="Gene3D" id="1.25.40.20">
    <property type="entry name" value="Ankyrin repeat-containing domain"/>
    <property type="match status" value="4"/>
</dbReference>
<evidence type="ECO:0008006" key="7">
    <source>
        <dbReference type="Google" id="ProtNLM"/>
    </source>
</evidence>
<feature type="repeat" description="ANK" evidence="3">
    <location>
        <begin position="747"/>
        <end position="779"/>
    </location>
</feature>
<keyword evidence="1" id="KW-0677">Repeat</keyword>
<dbReference type="OrthoDB" id="3900342at2759"/>
<feature type="repeat" description="ANK" evidence="3">
    <location>
        <begin position="714"/>
        <end position="746"/>
    </location>
</feature>
<dbReference type="Proteomes" id="UP001152592">
    <property type="component" value="Unassembled WGS sequence"/>
</dbReference>
<feature type="region of interest" description="Disordered" evidence="4">
    <location>
        <begin position="280"/>
        <end position="317"/>
    </location>
</feature>
<proteinExistence type="predicted"/>
<feature type="repeat" description="ANK" evidence="3">
    <location>
        <begin position="680"/>
        <end position="712"/>
    </location>
</feature>
<dbReference type="SMART" id="SM00248">
    <property type="entry name" value="ANK"/>
    <property type="match status" value="13"/>
</dbReference>
<reference evidence="5" key="1">
    <citation type="submission" date="2021-07" db="EMBL/GenBank/DDBJ databases">
        <authorList>
            <person name="Branca A.L. A."/>
        </authorList>
    </citation>
    <scope>NUCLEOTIDE SEQUENCE</scope>
</reference>
<feature type="repeat" description="ANK" evidence="3">
    <location>
        <begin position="614"/>
        <end position="646"/>
    </location>
</feature>
<name>A0A9W4JGY0_9EURO</name>
<sequence length="1090" mass="118317">MDPISAVGFASAIVQILGALTSTVHGLYEIQGRFSDADFTIHSLIQELDCIKAALTSLERWYKLNSSDPMVSGEFREQLVTATQGCEISMEVLSEDVRSLVDGCRNDGTVGLRLRIRVIWKEDIMKGHQEKLHAQVMALQLLLQVCQCHTSQEQVLLLRKATTRRIMERVRDDTETLLSTRSQATSSAASFSQKSSFTVSDRVFDFTDVLTDLPASRDSLKPRAPSIVTIGSHTHTSSGRSPFTDEGYASTHTRYGDSTGMFDDPAFPQQHLLLPTSPSAPVHPAHKRATSYQEAPRPTFQNIPRSKSDTKALKTPEVPASKLGRISSLFRLNTTSRLNLSSSFSKTSPKPGNDTSFAKLKPKREPNSQTSIDLTGTDAGSIPQIVKAAQVGSTNEVNQLIEYGLDIEERHRASGRNALLVAAHCGNDEVVELLIHHHARIDAKDGSGWTALHLAASRGHCGVINLLMREGNIAEIRNLQGRTALRVAVDRSQQDALKMLLMHNSKVDTRAENQMTALHIAAKQGDAEIVNMLASNRADIEAKDATMMTALHYACEAGHVEVIAVLLAHKANIEAVGRDRKTPLICAAEAGRSRAVEYLLKSKQKASSSRVDDTGMTALHWAAYNGHEETVEVLSRKRGSLSRVNGVGRTALHLSVIQTQFAVVEPLLRKGADVNTQCATGLTPLHYACMADSFELASLLLLAGADIEASEYQHQQRALHIAAGRSSLRLLDLLVSKNASLDARDSAGDRPLGIACRNGHVAAVRKLLDLGSPLYQKNQATSRNDSPLCLAAMAGHLPVVSLLLDEGPIASKKDERGWQPFRYAAYHGHTDVLQLLLEYTKISDVDVPDIINMTETIGFSPDAVVTEQSKVRIRELLNQAVVVSGQMPPIHGASILQTIGQHSNNAQSVHSRSTRDREGFLPQELPATLEQGLPSSRSTTPEYGYRAERPQSNNPSARIDIQTSEQRPSSIVSAQSGLVPDTYRGPSPIRQSARNPTGRVPTPSAARGEPLVSANYIPQAIPVSFPQTPLSLPRTSPLSSMAADPSTGHISVPPNTHTQESYGSLAIFPGYQSEASISTPADPPGNLQHC</sequence>
<evidence type="ECO:0000256" key="2">
    <source>
        <dbReference type="ARBA" id="ARBA00023043"/>
    </source>
</evidence>
<dbReference type="Pfam" id="PF12796">
    <property type="entry name" value="Ank_2"/>
    <property type="match status" value="5"/>
</dbReference>
<feature type="repeat" description="ANK" evidence="3">
    <location>
        <begin position="447"/>
        <end position="479"/>
    </location>
</feature>
<dbReference type="EMBL" id="CAJVPD010000251">
    <property type="protein sequence ID" value="CAG8398921.1"/>
    <property type="molecule type" value="Genomic_DNA"/>
</dbReference>
<dbReference type="InterPro" id="IPR002110">
    <property type="entry name" value="Ankyrin_rpt"/>
</dbReference>
<feature type="repeat" description="ANK" evidence="3">
    <location>
        <begin position="513"/>
        <end position="545"/>
    </location>
</feature>
<dbReference type="PANTHER" id="PTHR24126">
    <property type="entry name" value="ANKYRIN REPEAT, PH AND SEC7 DOMAIN CONTAINING PROTEIN SECG-RELATED"/>
    <property type="match status" value="1"/>
</dbReference>
<feature type="repeat" description="ANK" evidence="3">
    <location>
        <begin position="647"/>
        <end position="679"/>
    </location>
</feature>
<evidence type="ECO:0000313" key="5">
    <source>
        <dbReference type="EMBL" id="CAG8398921.1"/>
    </source>
</evidence>
<protein>
    <recommendedName>
        <fullName evidence="7">Ankyrin repeat protein</fullName>
    </recommendedName>
</protein>
<dbReference type="PROSITE" id="PS50088">
    <property type="entry name" value="ANK_REPEAT"/>
    <property type="match status" value="11"/>
</dbReference>
<organism evidence="5 6">
    <name type="scientific">Penicillium salamii</name>
    <dbReference type="NCBI Taxonomy" id="1612424"/>
    <lineage>
        <taxon>Eukaryota</taxon>
        <taxon>Fungi</taxon>
        <taxon>Dikarya</taxon>
        <taxon>Ascomycota</taxon>
        <taxon>Pezizomycotina</taxon>
        <taxon>Eurotiomycetes</taxon>
        <taxon>Eurotiomycetidae</taxon>
        <taxon>Eurotiales</taxon>
        <taxon>Aspergillaceae</taxon>
        <taxon>Penicillium</taxon>
    </lineage>
</organism>
<evidence type="ECO:0000256" key="4">
    <source>
        <dbReference type="SAM" id="MobiDB-lite"/>
    </source>
</evidence>
<feature type="repeat" description="ANK" evidence="3">
    <location>
        <begin position="480"/>
        <end position="512"/>
    </location>
</feature>
<dbReference type="InterPro" id="IPR036770">
    <property type="entry name" value="Ankyrin_rpt-contain_sf"/>
</dbReference>
<dbReference type="AlphaFoldDB" id="A0A9W4JGY0"/>
<evidence type="ECO:0000256" key="1">
    <source>
        <dbReference type="ARBA" id="ARBA00022737"/>
    </source>
</evidence>
<comment type="caution">
    <text evidence="5">The sequence shown here is derived from an EMBL/GenBank/DDBJ whole genome shotgun (WGS) entry which is preliminary data.</text>
</comment>
<evidence type="ECO:0000256" key="3">
    <source>
        <dbReference type="PROSITE-ProRule" id="PRU00023"/>
    </source>
</evidence>
<feature type="region of interest" description="Disordered" evidence="4">
    <location>
        <begin position="925"/>
        <end position="1006"/>
    </location>
</feature>
<feature type="repeat" description="ANK" evidence="3">
    <location>
        <begin position="546"/>
        <end position="578"/>
    </location>
</feature>
<feature type="region of interest" description="Disordered" evidence="4">
    <location>
        <begin position="340"/>
        <end position="377"/>
    </location>
</feature>
<dbReference type="PRINTS" id="PR01415">
    <property type="entry name" value="ANKYRIN"/>
</dbReference>
<feature type="compositionally biased region" description="Polar residues" evidence="4">
    <location>
        <begin position="950"/>
        <end position="976"/>
    </location>
</feature>
<feature type="repeat" description="ANK" evidence="3">
    <location>
        <begin position="783"/>
        <end position="815"/>
    </location>
</feature>
<dbReference type="PROSITE" id="PS50297">
    <property type="entry name" value="ANK_REP_REGION"/>
    <property type="match status" value="9"/>
</dbReference>
<gene>
    <name evidence="5" type="ORF">PSALAMII_LOCUS7462</name>
</gene>
<keyword evidence="2 3" id="KW-0040">ANK repeat</keyword>
<dbReference type="Pfam" id="PF00023">
    <property type="entry name" value="Ank"/>
    <property type="match status" value="1"/>
</dbReference>
<dbReference type="SUPFAM" id="SSF48403">
    <property type="entry name" value="Ankyrin repeat"/>
    <property type="match status" value="2"/>
</dbReference>
<feature type="compositionally biased region" description="Low complexity" evidence="4">
    <location>
        <begin position="340"/>
        <end position="351"/>
    </location>
</feature>
<feature type="repeat" description="ANK" evidence="3">
    <location>
        <begin position="414"/>
        <end position="446"/>
    </location>
</feature>
<accession>A0A9W4JGY0</accession>